<comment type="similarity">
    <text evidence="1">Belongs to the carbohydrate kinase pfkB family.</text>
</comment>
<dbReference type="PANTHER" id="PTHR46566">
    <property type="entry name" value="1-PHOSPHOFRUCTOKINASE-RELATED"/>
    <property type="match status" value="1"/>
</dbReference>
<keyword evidence="3 6" id="KW-0547">Nucleotide-binding</keyword>
<dbReference type="PIRSF" id="PIRSF000535">
    <property type="entry name" value="1PFK/6PFK/LacC"/>
    <property type="match status" value="1"/>
</dbReference>
<dbReference type="InterPro" id="IPR002139">
    <property type="entry name" value="Ribo/fructo_kinase"/>
</dbReference>
<dbReference type="InterPro" id="IPR029056">
    <property type="entry name" value="Ribokinase-like"/>
</dbReference>
<dbReference type="GO" id="GO:0005829">
    <property type="term" value="C:cytosol"/>
    <property type="evidence" value="ECO:0007669"/>
    <property type="project" value="TreeGrafter"/>
</dbReference>
<comment type="pathway">
    <text evidence="6">Carbohydrate metabolism; D-tagatose 6-phosphate degradation; D-glyceraldehyde 3-phosphate and glycerone phosphate from D-tagatose 6-phosphate: step 1/2.</text>
</comment>
<dbReference type="UniPathway" id="UPA00704">
    <property type="reaction ID" value="UER00715"/>
</dbReference>
<comment type="catalytic activity">
    <reaction evidence="6">
        <text>D-tagatofuranose 6-phosphate + ATP = D-tagatofuranose 1,6-bisphosphate + ADP + H(+)</text>
        <dbReference type="Rhea" id="RHEA:12420"/>
        <dbReference type="ChEBI" id="CHEBI:15378"/>
        <dbReference type="ChEBI" id="CHEBI:30616"/>
        <dbReference type="ChEBI" id="CHEBI:58694"/>
        <dbReference type="ChEBI" id="CHEBI:58695"/>
        <dbReference type="ChEBI" id="CHEBI:456216"/>
        <dbReference type="EC" id="2.7.1.144"/>
    </reaction>
</comment>
<dbReference type="RefSeq" id="WP_068647272.1">
    <property type="nucleotide sequence ID" value="NZ_CP043611.1"/>
</dbReference>
<comment type="similarity">
    <text evidence="6">Belongs to the carbohydrate kinase PfkB family. LacC subfamily.</text>
</comment>
<dbReference type="SUPFAM" id="SSF53613">
    <property type="entry name" value="Ribokinase-like"/>
    <property type="match status" value="1"/>
</dbReference>
<gene>
    <name evidence="9" type="ORF">PBAT_05380</name>
</gene>
<evidence type="ECO:0000313" key="10">
    <source>
        <dbReference type="Proteomes" id="UP000077355"/>
    </source>
</evidence>
<evidence type="ECO:0000256" key="3">
    <source>
        <dbReference type="ARBA" id="ARBA00022741"/>
    </source>
</evidence>
<dbReference type="Pfam" id="PF00294">
    <property type="entry name" value="PfkB"/>
    <property type="match status" value="1"/>
</dbReference>
<organism evidence="9 10">
    <name type="scientific">Paenibacillus antarcticus</name>
    <dbReference type="NCBI Taxonomy" id="253703"/>
    <lineage>
        <taxon>Bacteria</taxon>
        <taxon>Bacillati</taxon>
        <taxon>Bacillota</taxon>
        <taxon>Bacilli</taxon>
        <taxon>Bacillales</taxon>
        <taxon>Paenibacillaceae</taxon>
        <taxon>Paenibacillus</taxon>
    </lineage>
</organism>
<dbReference type="NCBIfam" id="TIGR03168">
    <property type="entry name" value="1-PFK"/>
    <property type="match status" value="1"/>
</dbReference>
<evidence type="ECO:0000313" key="9">
    <source>
        <dbReference type="EMBL" id="OAB47645.1"/>
    </source>
</evidence>
<proteinExistence type="inferred from homology"/>
<dbReference type="GO" id="GO:0008443">
    <property type="term" value="F:phosphofructokinase activity"/>
    <property type="evidence" value="ECO:0007669"/>
    <property type="project" value="UniProtKB-ARBA"/>
</dbReference>
<dbReference type="InterPro" id="IPR002173">
    <property type="entry name" value="Carboh/pur_kinase_PfkB_CS"/>
</dbReference>
<dbReference type="CDD" id="cd01164">
    <property type="entry name" value="FruK_PfkB_like"/>
    <property type="match status" value="1"/>
</dbReference>
<dbReference type="GO" id="GO:0005524">
    <property type="term" value="F:ATP binding"/>
    <property type="evidence" value="ECO:0007669"/>
    <property type="project" value="UniProtKB-KW"/>
</dbReference>
<dbReference type="InterPro" id="IPR011611">
    <property type="entry name" value="PfkB_dom"/>
</dbReference>
<evidence type="ECO:0000256" key="7">
    <source>
        <dbReference type="RuleBase" id="RU003704"/>
    </source>
</evidence>
<dbReference type="GO" id="GO:0009024">
    <property type="term" value="F:tagatose-6-phosphate kinase activity"/>
    <property type="evidence" value="ECO:0007669"/>
    <property type="project" value="UniProtKB-EC"/>
</dbReference>
<dbReference type="GO" id="GO:2001059">
    <property type="term" value="P:D-tagatose 6-phosphate catabolic process"/>
    <property type="evidence" value="ECO:0007669"/>
    <property type="project" value="UniProtKB-UniPathway"/>
</dbReference>
<evidence type="ECO:0000259" key="8">
    <source>
        <dbReference type="Pfam" id="PF00294"/>
    </source>
</evidence>
<protein>
    <recommendedName>
        <fullName evidence="6">Tagatose-6-phosphate kinase</fullName>
        <ecNumber evidence="6">2.7.1.144</ecNumber>
    </recommendedName>
</protein>
<accession>A0A162MDX7</accession>
<dbReference type="PRINTS" id="PR00990">
    <property type="entry name" value="RIBOKINASE"/>
</dbReference>
<evidence type="ECO:0000256" key="4">
    <source>
        <dbReference type="ARBA" id="ARBA00022777"/>
    </source>
</evidence>
<keyword evidence="2 6" id="KW-0808">Transferase</keyword>
<dbReference type="EC" id="2.7.1.144" evidence="6"/>
<dbReference type="FunFam" id="3.40.1190.20:FF:000001">
    <property type="entry name" value="Phosphofructokinase"/>
    <property type="match status" value="1"/>
</dbReference>
<dbReference type="Proteomes" id="UP000077355">
    <property type="component" value="Unassembled WGS sequence"/>
</dbReference>
<dbReference type="Gene3D" id="3.40.1190.20">
    <property type="match status" value="1"/>
</dbReference>
<keyword evidence="4 7" id="KW-0418">Kinase</keyword>
<dbReference type="PROSITE" id="PS00584">
    <property type="entry name" value="PFKB_KINASES_2"/>
    <property type="match status" value="1"/>
</dbReference>
<dbReference type="EMBL" id="LVJI01000006">
    <property type="protein sequence ID" value="OAB47645.1"/>
    <property type="molecule type" value="Genomic_DNA"/>
</dbReference>
<keyword evidence="10" id="KW-1185">Reference proteome</keyword>
<feature type="domain" description="Carbohydrate kinase PfkB" evidence="8">
    <location>
        <begin position="12"/>
        <end position="289"/>
    </location>
</feature>
<name>A0A162MDX7_9BACL</name>
<reference evidence="9 10" key="1">
    <citation type="submission" date="2016-03" db="EMBL/GenBank/DDBJ databases">
        <title>Draft genome sequence of Paenibacillus antarcticus CECT 5836.</title>
        <authorList>
            <person name="Shin S.-K."/>
            <person name="Yi H."/>
        </authorList>
    </citation>
    <scope>NUCLEOTIDE SEQUENCE [LARGE SCALE GENOMIC DNA]</scope>
    <source>
        <strain evidence="9 10">CECT 5836</strain>
    </source>
</reference>
<evidence type="ECO:0000256" key="6">
    <source>
        <dbReference type="PIRNR" id="PIRNR000535"/>
    </source>
</evidence>
<keyword evidence="6" id="KW-0423">Lactose metabolism</keyword>
<keyword evidence="5 6" id="KW-0067">ATP-binding</keyword>
<dbReference type="GO" id="GO:0016052">
    <property type="term" value="P:carbohydrate catabolic process"/>
    <property type="evidence" value="ECO:0007669"/>
    <property type="project" value="UniProtKB-ARBA"/>
</dbReference>
<comment type="caution">
    <text evidence="9">The sequence shown here is derived from an EMBL/GenBank/DDBJ whole genome shotgun (WGS) entry which is preliminary data.</text>
</comment>
<evidence type="ECO:0000256" key="5">
    <source>
        <dbReference type="ARBA" id="ARBA00022840"/>
    </source>
</evidence>
<dbReference type="GO" id="GO:0044281">
    <property type="term" value="P:small molecule metabolic process"/>
    <property type="evidence" value="ECO:0007669"/>
    <property type="project" value="UniProtKB-ARBA"/>
</dbReference>
<dbReference type="PANTHER" id="PTHR46566:SF2">
    <property type="entry name" value="ATP-DEPENDENT 6-PHOSPHOFRUCTOKINASE ISOZYME 2"/>
    <property type="match status" value="1"/>
</dbReference>
<sequence>MITTVTLNTALDITYTIPQFQVNQLHRMRGYLSVPGGKGVNAARVLQTLGESVTATGYVAGYQGATLLAGLESETIPSDFIVLRNGETRRAITILDPMLGTSTELIEDGPTITETELQELRLKVESLAKDAAWVLLCGSLPLGCPTSIYAELAEIAHHQGAKVALDTRGEALREGLQGKPDLVKPNEHELAELTGISEDDDYGTLQAIASLLSSDTQLIVVSQGARGALAGYGGTFYRIQIPRVHAINPVGSGDSMMAGLVSALHKGQNIVEALKQGAACGTANTLHTMAGKVTLQEIGAIYKDIQIIPV</sequence>
<dbReference type="GO" id="GO:0005988">
    <property type="term" value="P:lactose metabolic process"/>
    <property type="evidence" value="ECO:0007669"/>
    <property type="project" value="UniProtKB-KW"/>
</dbReference>
<evidence type="ECO:0000256" key="2">
    <source>
        <dbReference type="ARBA" id="ARBA00022679"/>
    </source>
</evidence>
<dbReference type="AlphaFoldDB" id="A0A162MDX7"/>
<dbReference type="InterPro" id="IPR017583">
    <property type="entry name" value="Tagatose/fructose_Pkinase"/>
</dbReference>
<dbReference type="OrthoDB" id="9801219at2"/>
<evidence type="ECO:0000256" key="1">
    <source>
        <dbReference type="ARBA" id="ARBA00005380"/>
    </source>
</evidence>